<feature type="transmembrane region" description="Helical" evidence="5">
    <location>
        <begin position="32"/>
        <end position="50"/>
    </location>
</feature>
<keyword evidence="7" id="KW-1185">Reference proteome</keyword>
<keyword evidence="4 5" id="KW-0472">Membrane</keyword>
<feature type="transmembrane region" description="Helical" evidence="5">
    <location>
        <begin position="146"/>
        <end position="165"/>
    </location>
</feature>
<evidence type="ECO:0000256" key="5">
    <source>
        <dbReference type="SAM" id="Phobius"/>
    </source>
</evidence>
<evidence type="ECO:0000256" key="2">
    <source>
        <dbReference type="ARBA" id="ARBA00022692"/>
    </source>
</evidence>
<dbReference type="PANTHER" id="PTHR31465:SF9">
    <property type="entry name" value="SPHINGOID LONG-CHAIN BASE TRANSPORTER RSB1"/>
    <property type="match status" value="1"/>
</dbReference>
<dbReference type="HOGENOM" id="CLU_033465_6_1_1"/>
<gene>
    <name evidence="6" type="ORF">S7711_02313</name>
</gene>
<keyword evidence="2 5" id="KW-0812">Transmembrane</keyword>
<dbReference type="PANTHER" id="PTHR31465">
    <property type="entry name" value="PROTEIN RTA1-RELATED"/>
    <property type="match status" value="1"/>
</dbReference>
<dbReference type="AlphaFoldDB" id="A0A084B0X3"/>
<proteinExistence type="predicted"/>
<feature type="transmembrane region" description="Helical" evidence="5">
    <location>
        <begin position="62"/>
        <end position="84"/>
    </location>
</feature>
<feature type="transmembrane region" description="Helical" evidence="5">
    <location>
        <begin position="217"/>
        <end position="235"/>
    </location>
</feature>
<evidence type="ECO:0000313" key="6">
    <source>
        <dbReference type="EMBL" id="KEY71202.1"/>
    </source>
</evidence>
<dbReference type="Pfam" id="PF04479">
    <property type="entry name" value="RTA1"/>
    <property type="match status" value="1"/>
</dbReference>
<sequence length="273" mass="30156">MDYTLEGNAFFAAAYGVLLPPQIYLGVKYKTWGFLFGMFAGLLLEILAYVGRVQLHNGEPQFLMYIVTITIGPAFLSAAVYLCLARIIKVYGEHLSYFRPRTIAIVFMVLDFVALMLQSAGGATIGGDNLTPAEFDRALSILQAGLSVHLAGIILFAGQCSYFAFTVYSNQHRWNEAFRSLQCLAMATLCILIRTAYRVAELSEGLDSAIAMDETLFFILEGVMILLASILLTAFHPGPAFQKRWAEANFELKARRKKDHTELESNPSPVASG</sequence>
<feature type="transmembrane region" description="Helical" evidence="5">
    <location>
        <begin position="177"/>
        <end position="197"/>
    </location>
</feature>
<dbReference type="Proteomes" id="UP000028045">
    <property type="component" value="Unassembled WGS sequence"/>
</dbReference>
<name>A0A084B0X3_STACB</name>
<evidence type="ECO:0000256" key="4">
    <source>
        <dbReference type="ARBA" id="ARBA00023136"/>
    </source>
</evidence>
<dbReference type="OrthoDB" id="4521223at2759"/>
<dbReference type="GO" id="GO:0000324">
    <property type="term" value="C:fungal-type vacuole"/>
    <property type="evidence" value="ECO:0007669"/>
    <property type="project" value="TreeGrafter"/>
</dbReference>
<accession>A0A084B0X3</accession>
<evidence type="ECO:0000313" key="7">
    <source>
        <dbReference type="Proteomes" id="UP000028045"/>
    </source>
</evidence>
<keyword evidence="3 5" id="KW-1133">Transmembrane helix</keyword>
<comment type="subcellular location">
    <subcellularLocation>
        <location evidence="1">Membrane</location>
        <topology evidence="1">Multi-pass membrane protein</topology>
    </subcellularLocation>
</comment>
<evidence type="ECO:0000256" key="1">
    <source>
        <dbReference type="ARBA" id="ARBA00004141"/>
    </source>
</evidence>
<evidence type="ECO:0000256" key="3">
    <source>
        <dbReference type="ARBA" id="ARBA00022989"/>
    </source>
</evidence>
<dbReference type="GO" id="GO:0005886">
    <property type="term" value="C:plasma membrane"/>
    <property type="evidence" value="ECO:0007669"/>
    <property type="project" value="TreeGrafter"/>
</dbReference>
<feature type="transmembrane region" description="Helical" evidence="5">
    <location>
        <begin position="105"/>
        <end position="126"/>
    </location>
</feature>
<protein>
    <submittedName>
        <fullName evidence="6">Uncharacterized protein</fullName>
    </submittedName>
</protein>
<dbReference type="EMBL" id="KL648338">
    <property type="protein sequence ID" value="KEY71202.1"/>
    <property type="molecule type" value="Genomic_DNA"/>
</dbReference>
<reference evidence="6 7" key="1">
    <citation type="journal article" date="2014" name="BMC Genomics">
        <title>Comparative genome sequencing reveals chemotype-specific gene clusters in the toxigenic black mold Stachybotrys.</title>
        <authorList>
            <person name="Semeiks J."/>
            <person name="Borek D."/>
            <person name="Otwinowski Z."/>
            <person name="Grishin N.V."/>
        </authorList>
    </citation>
    <scope>NUCLEOTIDE SEQUENCE [LARGE SCALE GENOMIC DNA]</scope>
    <source>
        <strain evidence="7">CBS 109288 / IBT 7711</strain>
    </source>
</reference>
<dbReference type="InterPro" id="IPR007568">
    <property type="entry name" value="RTA1"/>
</dbReference>
<organism evidence="6 7">
    <name type="scientific">Stachybotrys chartarum (strain CBS 109288 / IBT 7711)</name>
    <name type="common">Toxic black mold</name>
    <name type="synonym">Stilbospora chartarum</name>
    <dbReference type="NCBI Taxonomy" id="1280523"/>
    <lineage>
        <taxon>Eukaryota</taxon>
        <taxon>Fungi</taxon>
        <taxon>Dikarya</taxon>
        <taxon>Ascomycota</taxon>
        <taxon>Pezizomycotina</taxon>
        <taxon>Sordariomycetes</taxon>
        <taxon>Hypocreomycetidae</taxon>
        <taxon>Hypocreales</taxon>
        <taxon>Stachybotryaceae</taxon>
        <taxon>Stachybotrys</taxon>
    </lineage>
</organism>